<dbReference type="Pfam" id="PF00702">
    <property type="entry name" value="Hydrolase"/>
    <property type="match status" value="1"/>
</dbReference>
<dbReference type="Pfam" id="PF00122">
    <property type="entry name" value="E1-E2_ATPase"/>
    <property type="match status" value="1"/>
</dbReference>
<feature type="transmembrane region" description="Helical" evidence="8">
    <location>
        <begin position="739"/>
        <end position="761"/>
    </location>
</feature>
<dbReference type="Proteomes" id="UP000594195">
    <property type="component" value="Chromosome"/>
</dbReference>
<evidence type="ECO:0000259" key="9">
    <source>
        <dbReference type="SMART" id="SM00831"/>
    </source>
</evidence>
<dbReference type="Gene3D" id="2.70.150.10">
    <property type="entry name" value="Calcium-transporting ATPase, cytoplasmic transduction domain A"/>
    <property type="match status" value="1"/>
</dbReference>
<feature type="transmembrane region" description="Helical" evidence="8">
    <location>
        <begin position="630"/>
        <end position="655"/>
    </location>
</feature>
<feature type="transmembrane region" description="Helical" evidence="8">
    <location>
        <begin position="220"/>
        <end position="242"/>
    </location>
</feature>
<dbReference type="InterPro" id="IPR036412">
    <property type="entry name" value="HAD-like_sf"/>
</dbReference>
<dbReference type="Gene3D" id="3.40.50.1000">
    <property type="entry name" value="HAD superfamily/HAD-like"/>
    <property type="match status" value="2"/>
</dbReference>
<dbReference type="InterPro" id="IPR004014">
    <property type="entry name" value="ATPase_P-typ_cation-transptr_N"/>
</dbReference>
<dbReference type="InterPro" id="IPR023214">
    <property type="entry name" value="HAD_sf"/>
</dbReference>
<feature type="transmembrane region" description="Helical" evidence="8">
    <location>
        <begin position="254"/>
        <end position="278"/>
    </location>
</feature>
<dbReference type="SFLD" id="SFLDF00027">
    <property type="entry name" value="p-type_atpase"/>
    <property type="match status" value="1"/>
</dbReference>
<evidence type="ECO:0000256" key="1">
    <source>
        <dbReference type="ARBA" id="ARBA00004141"/>
    </source>
</evidence>
<dbReference type="InterPro" id="IPR018303">
    <property type="entry name" value="ATPase_P-typ_P_site"/>
</dbReference>
<dbReference type="SFLD" id="SFLDS00003">
    <property type="entry name" value="Haloacid_Dehalogenase"/>
    <property type="match status" value="1"/>
</dbReference>
<dbReference type="Pfam" id="PF00689">
    <property type="entry name" value="Cation_ATPase_C"/>
    <property type="match status" value="1"/>
</dbReference>
<dbReference type="SUPFAM" id="SSF81653">
    <property type="entry name" value="Calcium ATPase, transduction domain A"/>
    <property type="match status" value="1"/>
</dbReference>
<dbReference type="InterPro" id="IPR008250">
    <property type="entry name" value="ATPase_P-typ_transduc_dom_A_sf"/>
</dbReference>
<dbReference type="Gene3D" id="3.40.1110.10">
    <property type="entry name" value="Calcium-transporting ATPase, cytoplasmic domain N"/>
    <property type="match status" value="2"/>
</dbReference>
<evidence type="ECO:0000256" key="6">
    <source>
        <dbReference type="ARBA" id="ARBA00022989"/>
    </source>
</evidence>
<protein>
    <submittedName>
        <fullName evidence="10">Cation-translocating P-type ATPase</fullName>
    </submittedName>
</protein>
<dbReference type="PROSITE" id="PS00154">
    <property type="entry name" value="ATPASE_E1_E2"/>
    <property type="match status" value="1"/>
</dbReference>
<evidence type="ECO:0000256" key="7">
    <source>
        <dbReference type="ARBA" id="ARBA00023136"/>
    </source>
</evidence>
<keyword evidence="7 8" id="KW-0472">Membrane</keyword>
<dbReference type="KEGG" id="kfa:Q73A0000_03725"/>
<dbReference type="InterPro" id="IPR006068">
    <property type="entry name" value="ATPase_P-typ_cation-transptr_C"/>
</dbReference>
<dbReference type="SUPFAM" id="SSF56784">
    <property type="entry name" value="HAD-like"/>
    <property type="match status" value="1"/>
</dbReference>
<feature type="domain" description="Cation-transporting P-type ATPase N-terminal" evidence="9">
    <location>
        <begin position="1"/>
        <end position="65"/>
    </location>
</feature>
<dbReference type="SMART" id="SM00831">
    <property type="entry name" value="Cation_ATPase_N"/>
    <property type="match status" value="1"/>
</dbReference>
<keyword evidence="4" id="KW-0067">ATP-binding</keyword>
<dbReference type="EMBL" id="CP040442">
    <property type="protein sequence ID" value="QOW09536.1"/>
    <property type="molecule type" value="Genomic_DNA"/>
</dbReference>
<keyword evidence="3" id="KW-0547">Nucleotide-binding</keyword>
<comment type="subcellular location">
    <subcellularLocation>
        <location evidence="1">Membrane</location>
        <topology evidence="1">Multi-pass membrane protein</topology>
    </subcellularLocation>
</comment>
<dbReference type="InterPro" id="IPR023298">
    <property type="entry name" value="ATPase_P-typ_TM_dom_sf"/>
</dbReference>
<evidence type="ECO:0000256" key="4">
    <source>
        <dbReference type="ARBA" id="ARBA00022840"/>
    </source>
</evidence>
<feature type="transmembrane region" description="Helical" evidence="8">
    <location>
        <begin position="811"/>
        <end position="828"/>
    </location>
</feature>
<feature type="transmembrane region" description="Helical" evidence="8">
    <location>
        <begin position="706"/>
        <end position="727"/>
    </location>
</feature>
<keyword evidence="2 8" id="KW-0812">Transmembrane</keyword>
<dbReference type="GO" id="GO:0016020">
    <property type="term" value="C:membrane"/>
    <property type="evidence" value="ECO:0007669"/>
    <property type="project" value="UniProtKB-SubCell"/>
</dbReference>
<dbReference type="Gene3D" id="1.20.1110.10">
    <property type="entry name" value="Calcium-transporting ATPase, transmembrane domain"/>
    <property type="match status" value="2"/>
</dbReference>
<dbReference type="InterPro" id="IPR001757">
    <property type="entry name" value="P_typ_ATPase"/>
</dbReference>
<dbReference type="Pfam" id="PF00690">
    <property type="entry name" value="Cation_ATPase_N"/>
    <property type="match status" value="1"/>
</dbReference>
<dbReference type="NCBIfam" id="TIGR01494">
    <property type="entry name" value="ATPase_P-type"/>
    <property type="match status" value="2"/>
</dbReference>
<dbReference type="InterPro" id="IPR044492">
    <property type="entry name" value="P_typ_ATPase_HD_dom"/>
</dbReference>
<sequence length="839" mass="94440">MSFHIPEHLKGLTDEEVQRSHQKFGFNQMKQLEKSSWLKLLFDILREPMLILLIIIAIIYLAVGNYGEALFMLAAIILVSGISFYQDNRSQKALEELEKLNEPLSRVIRNSKIVEIPTHEIAVGDLCITEEGKMINADGKIVHSNDFSVNESSLTGESFSVFKDNSSEDRQVYNGTSTVSGLAVFEVEHIGKETKLGKIGESISAIKDEKSPLQKQIEQFLKYMAIIGVIVFLLVCAVNYYHTRNIVDSLLNGLTLAMSILPEEIPVAFTTFMALGAWKLMRDGIIIKKSNIVETLGSATVICTDKTGTITENSMHLKAVYDFGNDKVFNDEQFNDELVSELIQYAMWSSEPVPFDPMEKSLHQVYGETQKVDLRPEFKMFHEYPLDGKPPMMTHLFKNEKGERIIAAKGAPEAIINVCQLSEEDQIKIRKEIDDFGKHGYRLLGVAKSNFEGNDFPKRQQDIQFEFLGMVVFYDPPKKGIDEVFRKFKEAGIKIKVITGDNSQTTKSIALQAGISGISNPVNGDEITHLTEEELMKVVEQKVLFTRMFPEAKLRVINALKKNNEVVVMLGDGVNDGPALKAAHIGVAMGEKGTEIAKAAAAVILTNDDLGKLVTAIAAGRRIYTNIKKAVQYIISIHIPIILTVSLPLFLGWAFPQIFTPVHVIFLELVMGPTCSIVYENEPMEKNTMTQKPRPISETFLTMRELVISIIQGLMITAGVLFIYQLTYRNGGDEDLTRSMVFTTLIFANILLSFANRSFYYTMFESFRNKNNLLIYITLGTLFMLMIMLYVDPVTQFFKLNSLNLNQLLTAGSAAIISVMWFEIYKLIKRTFNSKKDKI</sequence>
<name>A0A7M2Y619_9FLAO</name>
<dbReference type="GO" id="GO:0005524">
    <property type="term" value="F:ATP binding"/>
    <property type="evidence" value="ECO:0007669"/>
    <property type="project" value="UniProtKB-KW"/>
</dbReference>
<evidence type="ECO:0000313" key="11">
    <source>
        <dbReference type="Proteomes" id="UP000594195"/>
    </source>
</evidence>
<organism evidence="10 11">
    <name type="scientific">Kaistella flava</name>
    <name type="common">ex Peng et al. 2021</name>
    <dbReference type="NCBI Taxonomy" id="2038776"/>
    <lineage>
        <taxon>Bacteria</taxon>
        <taxon>Pseudomonadati</taxon>
        <taxon>Bacteroidota</taxon>
        <taxon>Flavobacteriia</taxon>
        <taxon>Flavobacteriales</taxon>
        <taxon>Weeksellaceae</taxon>
        <taxon>Chryseobacterium group</taxon>
        <taxon>Kaistella</taxon>
    </lineage>
</organism>
<reference evidence="10 11" key="1">
    <citation type="submission" date="2019-05" db="EMBL/GenBank/DDBJ databases">
        <title>Chryseobacterium sp. isolated from King George Island, maritime Antarctica.</title>
        <authorList>
            <person name="Peng X."/>
        </authorList>
    </citation>
    <scope>NUCLEOTIDE SEQUENCE [LARGE SCALE GENOMIC DNA]</scope>
    <source>
        <strain evidence="10 11">7-3A</strain>
    </source>
</reference>
<keyword evidence="6 8" id="KW-1133">Transmembrane helix</keyword>
<dbReference type="GO" id="GO:0016887">
    <property type="term" value="F:ATP hydrolysis activity"/>
    <property type="evidence" value="ECO:0007669"/>
    <property type="project" value="InterPro"/>
</dbReference>
<dbReference type="PANTHER" id="PTHR42861">
    <property type="entry name" value="CALCIUM-TRANSPORTING ATPASE"/>
    <property type="match status" value="1"/>
</dbReference>
<feature type="transmembrane region" description="Helical" evidence="8">
    <location>
        <begin position="44"/>
        <end position="63"/>
    </location>
</feature>
<evidence type="ECO:0000256" key="5">
    <source>
        <dbReference type="ARBA" id="ARBA00022967"/>
    </source>
</evidence>
<accession>A0A7M2Y619</accession>
<dbReference type="SUPFAM" id="SSF81665">
    <property type="entry name" value="Calcium ATPase, transmembrane domain M"/>
    <property type="match status" value="1"/>
</dbReference>
<dbReference type="InterPro" id="IPR059000">
    <property type="entry name" value="ATPase_P-type_domA"/>
</dbReference>
<feature type="transmembrane region" description="Helical" evidence="8">
    <location>
        <begin position="661"/>
        <end position="679"/>
    </location>
</feature>
<dbReference type="AlphaFoldDB" id="A0A7M2Y619"/>
<keyword evidence="11" id="KW-1185">Reference proteome</keyword>
<dbReference type="SFLD" id="SFLDG00002">
    <property type="entry name" value="C1.7:_P-type_atpase_like"/>
    <property type="match status" value="1"/>
</dbReference>
<evidence type="ECO:0000256" key="3">
    <source>
        <dbReference type="ARBA" id="ARBA00022741"/>
    </source>
</evidence>
<dbReference type="PRINTS" id="PR00119">
    <property type="entry name" value="CATATPASE"/>
</dbReference>
<dbReference type="PRINTS" id="PR00120">
    <property type="entry name" value="HATPASE"/>
</dbReference>
<evidence type="ECO:0000256" key="2">
    <source>
        <dbReference type="ARBA" id="ARBA00022692"/>
    </source>
</evidence>
<evidence type="ECO:0000313" key="10">
    <source>
        <dbReference type="EMBL" id="QOW09536.1"/>
    </source>
</evidence>
<gene>
    <name evidence="10" type="ORF">Q73A0000_03725</name>
</gene>
<feature type="transmembrane region" description="Helical" evidence="8">
    <location>
        <begin position="773"/>
        <end position="791"/>
    </location>
</feature>
<dbReference type="InterPro" id="IPR023299">
    <property type="entry name" value="ATPase_P-typ_cyto_dom_N"/>
</dbReference>
<proteinExistence type="predicted"/>
<evidence type="ECO:0000256" key="8">
    <source>
        <dbReference type="SAM" id="Phobius"/>
    </source>
</evidence>
<keyword evidence="5" id="KW-1278">Translocase</keyword>
<dbReference type="RefSeq" id="WP_193812749.1">
    <property type="nucleotide sequence ID" value="NZ_CP040442.1"/>
</dbReference>